<protein>
    <submittedName>
        <fullName evidence="1">Uncharacterized protein</fullName>
    </submittedName>
</protein>
<organism evidence="1 2">
    <name type="scientific">Stegodyphus mimosarum</name>
    <name type="common">African social velvet spider</name>
    <dbReference type="NCBI Taxonomy" id="407821"/>
    <lineage>
        <taxon>Eukaryota</taxon>
        <taxon>Metazoa</taxon>
        <taxon>Ecdysozoa</taxon>
        <taxon>Arthropoda</taxon>
        <taxon>Chelicerata</taxon>
        <taxon>Arachnida</taxon>
        <taxon>Araneae</taxon>
        <taxon>Araneomorphae</taxon>
        <taxon>Entelegynae</taxon>
        <taxon>Eresoidea</taxon>
        <taxon>Eresidae</taxon>
        <taxon>Stegodyphus</taxon>
    </lineage>
</organism>
<accession>A0A087UJD6</accession>
<gene>
    <name evidence="1" type="ORF">X975_14565</name>
</gene>
<dbReference type="Proteomes" id="UP000054359">
    <property type="component" value="Unassembled WGS sequence"/>
</dbReference>
<dbReference type="EMBL" id="KK120077">
    <property type="protein sequence ID" value="KFM77475.1"/>
    <property type="molecule type" value="Genomic_DNA"/>
</dbReference>
<sequence length="60" mass="7325">MSYNCAIHFEYLKNMSGYGFEVELKSVNWRVVWKYLKVKENSFQKMYLRLMIVNILQNIL</sequence>
<evidence type="ECO:0000313" key="2">
    <source>
        <dbReference type="Proteomes" id="UP000054359"/>
    </source>
</evidence>
<feature type="non-terminal residue" evidence="1">
    <location>
        <position position="60"/>
    </location>
</feature>
<name>A0A087UJD6_STEMI</name>
<proteinExistence type="predicted"/>
<dbReference type="AlphaFoldDB" id="A0A087UJD6"/>
<reference evidence="1 2" key="1">
    <citation type="submission" date="2013-11" db="EMBL/GenBank/DDBJ databases">
        <title>Genome sequencing of Stegodyphus mimosarum.</title>
        <authorList>
            <person name="Bechsgaard J."/>
        </authorList>
    </citation>
    <scope>NUCLEOTIDE SEQUENCE [LARGE SCALE GENOMIC DNA]</scope>
</reference>
<evidence type="ECO:0000313" key="1">
    <source>
        <dbReference type="EMBL" id="KFM77475.1"/>
    </source>
</evidence>
<keyword evidence="2" id="KW-1185">Reference proteome</keyword>